<gene>
    <name evidence="1" type="ORF">RSOLAG22IIIB_08630</name>
</gene>
<evidence type="ECO:0000313" key="2">
    <source>
        <dbReference type="Proteomes" id="UP000044841"/>
    </source>
</evidence>
<accession>A0A0K6FU66</accession>
<reference evidence="1 2" key="1">
    <citation type="submission" date="2015-07" db="EMBL/GenBank/DDBJ databases">
        <authorList>
            <person name="Noorani M."/>
        </authorList>
    </citation>
    <scope>NUCLEOTIDE SEQUENCE [LARGE SCALE GENOMIC DNA]</scope>
    <source>
        <strain evidence="1">BBA 69670</strain>
    </source>
</reference>
<dbReference type="Proteomes" id="UP000044841">
    <property type="component" value="Unassembled WGS sequence"/>
</dbReference>
<protein>
    <submittedName>
        <fullName evidence="1">Uncharacterized protein</fullName>
    </submittedName>
</protein>
<dbReference type="EMBL" id="CYGV01000913">
    <property type="protein sequence ID" value="CUA69703.1"/>
    <property type="molecule type" value="Genomic_DNA"/>
</dbReference>
<sequence length="100" mass="11278">MGLTCRCVVLDLARAPSTNPVQRKMLAKRLLTLIVVYLRSDAYNTVDYGDKKGDIITQLFSCTVIHYELEGIMVSEKKPFLQYGVPMMLEPKQIGLGVDR</sequence>
<keyword evidence="2" id="KW-1185">Reference proteome</keyword>
<proteinExistence type="predicted"/>
<organism evidence="1 2">
    <name type="scientific">Rhizoctonia solani</name>
    <dbReference type="NCBI Taxonomy" id="456999"/>
    <lineage>
        <taxon>Eukaryota</taxon>
        <taxon>Fungi</taxon>
        <taxon>Dikarya</taxon>
        <taxon>Basidiomycota</taxon>
        <taxon>Agaricomycotina</taxon>
        <taxon>Agaricomycetes</taxon>
        <taxon>Cantharellales</taxon>
        <taxon>Ceratobasidiaceae</taxon>
        <taxon>Rhizoctonia</taxon>
    </lineage>
</organism>
<dbReference type="AlphaFoldDB" id="A0A0K6FU66"/>
<name>A0A0K6FU66_9AGAM</name>
<evidence type="ECO:0000313" key="1">
    <source>
        <dbReference type="EMBL" id="CUA69703.1"/>
    </source>
</evidence>